<dbReference type="Gene3D" id="1.25.40.20">
    <property type="entry name" value="Ankyrin repeat-containing domain"/>
    <property type="match status" value="1"/>
</dbReference>
<accession>B8BDD2</accession>
<evidence type="ECO:0000256" key="2">
    <source>
        <dbReference type="ARBA" id="ARBA00022723"/>
    </source>
</evidence>
<dbReference type="PANTHER" id="PTHR23180:SF160">
    <property type="entry name" value="ADP-RIBOSYLATION FACTOR GTPASE-ACTIVATING PROTEIN EFFECTOR PROTEIN 1"/>
    <property type="match status" value="1"/>
</dbReference>
<evidence type="ECO:0000256" key="1">
    <source>
        <dbReference type="ARBA" id="ARBA00022468"/>
    </source>
</evidence>
<dbReference type="Gene3D" id="1.10.220.150">
    <property type="entry name" value="Arf GTPase activating protein"/>
    <property type="match status" value="1"/>
</dbReference>
<evidence type="ECO:0000259" key="11">
    <source>
        <dbReference type="PROSITE" id="PS50115"/>
    </source>
</evidence>
<evidence type="ECO:0000256" key="5">
    <source>
        <dbReference type="ARBA" id="ARBA00022833"/>
    </source>
</evidence>
<feature type="region of interest" description="Disordered" evidence="9">
    <location>
        <begin position="392"/>
        <end position="419"/>
    </location>
</feature>
<dbReference type="InterPro" id="IPR038508">
    <property type="entry name" value="ArfGAP_dom_sf"/>
</dbReference>
<feature type="domain" description="PH" evidence="10">
    <location>
        <begin position="349"/>
        <end position="383"/>
    </location>
</feature>
<evidence type="ECO:0000256" key="7">
    <source>
        <dbReference type="PROSITE-ProRule" id="PRU00023"/>
    </source>
</evidence>
<dbReference type="Proteomes" id="UP000007015">
    <property type="component" value="Chromosome 9"/>
</dbReference>
<dbReference type="CDD" id="cd08204">
    <property type="entry name" value="ArfGap"/>
    <property type="match status" value="1"/>
</dbReference>
<feature type="region of interest" description="Disordered" evidence="9">
    <location>
        <begin position="285"/>
        <end position="305"/>
    </location>
</feature>
<evidence type="ECO:0000313" key="12">
    <source>
        <dbReference type="EMBL" id="EEC84865.1"/>
    </source>
</evidence>
<keyword evidence="13" id="KW-1185">Reference proteome</keyword>
<dbReference type="PROSITE" id="PS50088">
    <property type="entry name" value="ANK_REPEAT"/>
    <property type="match status" value="2"/>
</dbReference>
<dbReference type="AlphaFoldDB" id="B8BDD2"/>
<evidence type="ECO:0000256" key="9">
    <source>
        <dbReference type="SAM" id="MobiDB-lite"/>
    </source>
</evidence>
<dbReference type="InterPro" id="IPR027267">
    <property type="entry name" value="AH/BAR_dom_sf"/>
</dbReference>
<evidence type="ECO:0000256" key="3">
    <source>
        <dbReference type="ARBA" id="ARBA00022737"/>
    </source>
</evidence>
<dbReference type="SUPFAM" id="SSF50729">
    <property type="entry name" value="PH domain-like"/>
    <property type="match status" value="1"/>
</dbReference>
<protein>
    <recommendedName>
        <fullName evidence="14">ADP-ribosylation factor GTPase-activating protein AGD3</fullName>
    </recommendedName>
</protein>
<keyword evidence="1" id="KW-0343">GTPase activation</keyword>
<feature type="repeat" description="ANK" evidence="7">
    <location>
        <begin position="731"/>
        <end position="763"/>
    </location>
</feature>
<dbReference type="GO" id="GO:0005096">
    <property type="term" value="F:GTPase activator activity"/>
    <property type="evidence" value="ECO:0007669"/>
    <property type="project" value="UniProtKB-KW"/>
</dbReference>
<dbReference type="SUPFAM" id="SSF57863">
    <property type="entry name" value="ArfGap/RecO-like zinc finger"/>
    <property type="match status" value="1"/>
</dbReference>
<evidence type="ECO:0000256" key="4">
    <source>
        <dbReference type="ARBA" id="ARBA00022771"/>
    </source>
</evidence>
<dbReference type="PROSITE" id="PS50297">
    <property type="entry name" value="ANK_REP_REGION"/>
    <property type="match status" value="2"/>
</dbReference>
<keyword evidence="6" id="KW-0175">Coiled coil</keyword>
<dbReference type="PRINTS" id="PR00405">
    <property type="entry name" value="REVINTRACTNG"/>
</dbReference>
<evidence type="ECO:0000256" key="6">
    <source>
        <dbReference type="ARBA" id="ARBA00023054"/>
    </source>
</evidence>
<dbReference type="PROSITE" id="PS50115">
    <property type="entry name" value="ARFGAP"/>
    <property type="match status" value="1"/>
</dbReference>
<dbReference type="OMA" id="DENTTTH"/>
<dbReference type="PROSITE" id="PS50003">
    <property type="entry name" value="PH_DOMAIN"/>
    <property type="match status" value="1"/>
</dbReference>
<dbReference type="HOGENOM" id="CLU_016029_1_0_1"/>
<dbReference type="GO" id="GO:0008270">
    <property type="term" value="F:zinc ion binding"/>
    <property type="evidence" value="ECO:0007669"/>
    <property type="project" value="UniProtKB-KW"/>
</dbReference>
<dbReference type="FunFam" id="1.10.220.150:FF:000019">
    <property type="entry name" value="ADP-ribosylation factor GTPase-activating protein AGD1"/>
    <property type="match status" value="1"/>
</dbReference>
<keyword evidence="3" id="KW-0677">Repeat</keyword>
<dbReference type="InterPro" id="IPR036770">
    <property type="entry name" value="Ankyrin_rpt-contain_sf"/>
</dbReference>
<dbReference type="InterPro" id="IPR011993">
    <property type="entry name" value="PH-like_dom_sf"/>
</dbReference>
<dbReference type="SMART" id="SM00233">
    <property type="entry name" value="PH"/>
    <property type="match status" value="1"/>
</dbReference>
<reference evidence="12 13" key="1">
    <citation type="journal article" date="2005" name="PLoS Biol.">
        <title>The genomes of Oryza sativa: a history of duplications.</title>
        <authorList>
            <person name="Yu J."/>
            <person name="Wang J."/>
            <person name="Lin W."/>
            <person name="Li S."/>
            <person name="Li H."/>
            <person name="Zhou J."/>
            <person name="Ni P."/>
            <person name="Dong W."/>
            <person name="Hu S."/>
            <person name="Zeng C."/>
            <person name="Zhang J."/>
            <person name="Zhang Y."/>
            <person name="Li R."/>
            <person name="Xu Z."/>
            <person name="Li S."/>
            <person name="Li X."/>
            <person name="Zheng H."/>
            <person name="Cong L."/>
            <person name="Lin L."/>
            <person name="Yin J."/>
            <person name="Geng J."/>
            <person name="Li G."/>
            <person name="Shi J."/>
            <person name="Liu J."/>
            <person name="Lv H."/>
            <person name="Li J."/>
            <person name="Wang J."/>
            <person name="Deng Y."/>
            <person name="Ran L."/>
            <person name="Shi X."/>
            <person name="Wang X."/>
            <person name="Wu Q."/>
            <person name="Li C."/>
            <person name="Ren X."/>
            <person name="Wang J."/>
            <person name="Wang X."/>
            <person name="Li D."/>
            <person name="Liu D."/>
            <person name="Zhang X."/>
            <person name="Ji Z."/>
            <person name="Zhao W."/>
            <person name="Sun Y."/>
            <person name="Zhang Z."/>
            <person name="Bao J."/>
            <person name="Han Y."/>
            <person name="Dong L."/>
            <person name="Ji J."/>
            <person name="Chen P."/>
            <person name="Wu S."/>
            <person name="Liu J."/>
            <person name="Xiao Y."/>
            <person name="Bu D."/>
            <person name="Tan J."/>
            <person name="Yang L."/>
            <person name="Ye C."/>
            <person name="Zhang J."/>
            <person name="Xu J."/>
            <person name="Zhou Y."/>
            <person name="Yu Y."/>
            <person name="Zhang B."/>
            <person name="Zhuang S."/>
            <person name="Wei H."/>
            <person name="Liu B."/>
            <person name="Lei M."/>
            <person name="Yu H."/>
            <person name="Li Y."/>
            <person name="Xu H."/>
            <person name="Wei S."/>
            <person name="He X."/>
            <person name="Fang L."/>
            <person name="Zhang Z."/>
            <person name="Zhang Y."/>
            <person name="Huang X."/>
            <person name="Su Z."/>
            <person name="Tong W."/>
            <person name="Li J."/>
            <person name="Tong Z."/>
            <person name="Li S."/>
            <person name="Ye J."/>
            <person name="Wang L."/>
            <person name="Fang L."/>
            <person name="Lei T."/>
            <person name="Chen C."/>
            <person name="Chen H."/>
            <person name="Xu Z."/>
            <person name="Li H."/>
            <person name="Huang H."/>
            <person name="Zhang F."/>
            <person name="Xu H."/>
            <person name="Li N."/>
            <person name="Zhao C."/>
            <person name="Li S."/>
            <person name="Dong L."/>
            <person name="Huang Y."/>
            <person name="Li L."/>
            <person name="Xi Y."/>
            <person name="Qi Q."/>
            <person name="Li W."/>
            <person name="Zhang B."/>
            <person name="Hu W."/>
            <person name="Zhang Y."/>
            <person name="Tian X."/>
            <person name="Jiao Y."/>
            <person name="Liang X."/>
            <person name="Jin J."/>
            <person name="Gao L."/>
            <person name="Zheng W."/>
            <person name="Hao B."/>
            <person name="Liu S."/>
            <person name="Wang W."/>
            <person name="Yuan L."/>
            <person name="Cao M."/>
            <person name="McDermott J."/>
            <person name="Samudrala R."/>
            <person name="Wang J."/>
            <person name="Wong G.K."/>
            <person name="Yang H."/>
        </authorList>
    </citation>
    <scope>NUCLEOTIDE SEQUENCE [LARGE SCALE GENOMIC DNA]</scope>
    <source>
        <strain evidence="13">cv. 93-11</strain>
    </source>
</reference>
<keyword evidence="2" id="KW-0479">Metal-binding</keyword>
<dbReference type="SMART" id="SM00105">
    <property type="entry name" value="ArfGap"/>
    <property type="match status" value="1"/>
</dbReference>
<dbReference type="InterPro" id="IPR004148">
    <property type="entry name" value="BAR_dom"/>
</dbReference>
<dbReference type="PANTHER" id="PTHR23180">
    <property type="entry name" value="CENTAURIN/ARF"/>
    <property type="match status" value="1"/>
</dbReference>
<dbReference type="SUPFAM" id="SSF103657">
    <property type="entry name" value="BAR/IMD domain-like"/>
    <property type="match status" value="1"/>
</dbReference>
<dbReference type="InterPro" id="IPR002110">
    <property type="entry name" value="Ankyrin_rpt"/>
</dbReference>
<dbReference type="Pfam" id="PF01412">
    <property type="entry name" value="ArfGap"/>
    <property type="match status" value="1"/>
</dbReference>
<evidence type="ECO:0008006" key="14">
    <source>
        <dbReference type="Google" id="ProtNLM"/>
    </source>
</evidence>
<dbReference type="InterPro" id="IPR035670">
    <property type="entry name" value="AGD1/2/3/4_BAR_plant"/>
</dbReference>
<keyword evidence="7" id="KW-0040">ANK repeat</keyword>
<name>B8BDD2_ORYSI</name>
<keyword evidence="4 8" id="KW-0863">Zinc-finger</keyword>
<dbReference type="SMART" id="SM00721">
    <property type="entry name" value="BAR"/>
    <property type="match status" value="1"/>
</dbReference>
<gene>
    <name evidence="12" type="ORF">OsI_31998</name>
</gene>
<dbReference type="SUPFAM" id="SSF48403">
    <property type="entry name" value="Ankyrin repeat"/>
    <property type="match status" value="1"/>
</dbReference>
<dbReference type="EMBL" id="CM000134">
    <property type="protein sequence ID" value="EEC84865.1"/>
    <property type="molecule type" value="Genomic_DNA"/>
</dbReference>
<sequence>MFFTRLDDSPMFRKQIQSLEEGSELLRERCLRFHKGCRKYTEGLGEAYDGDIAFASSLEAFGGGHNDPISVAFGGPVMTKFTIALREIGTYKEVLRSQVENMLNDKLLQFVDIDLHDVKDARKRFDKASLLYDQARERYLSLKKGTRTDVATAVEDELHSARSSFEQARFNLVTALSNIEAKKRFEFLEAVSGTMDAHLRYFKQGYELLHQMEPYINQVLAYAQQSRERSNYEQAALVERMQEFKRQIDRESRWSPNGINDSPNGDGIQAIGRSSHKMIEAVMQSASKGKSGYTNQRSSAPSEHGSGLLSRWFSSHYHGGVHDEKSVARHTVNLLTSTIKADADQSDLRFCFRIISPTKNYTLQAESAMDQMDWIEKITGVIASLLSSQSPERRLLSSPKGSGHNRTASESSSFSSSTELDHSISEDCMLERNSGSGYFDHSGRAIQHHRTSMKPDKPIDLLRKVVGNNICADCGAAEPDWASLNLGILLCIECSGVHRNLGVHISKVRSLTLDVRVWEPSVINLFQSLGNTFANTIWEDMLPSSSSVDHGDNSRADGLENTSHNLIFSKPKHSDHIAVKEKFIHAKYAERDYVRKLNMDDSLVAQQMWENVSSNNKKGVYSLIVGSNADVNLTYGQTSFNSALTLGKALLLQEQPTSPSDGSSRCFDRSSLERISPRDSLSLASTSARIDELDDCVEGLSLLHLACRVADVGMVELLLQYGANVNSADSRGRTPLHHSILKGRHMFAKLLLSRGADSQATDRDGRTALQYAIDSGTIDDEEILVLLEDPSR</sequence>
<proteinExistence type="predicted"/>
<dbReference type="CDD" id="cd07606">
    <property type="entry name" value="BAR_SFC_plant"/>
    <property type="match status" value="1"/>
</dbReference>
<dbReference type="Pfam" id="PF00169">
    <property type="entry name" value="PH"/>
    <property type="match status" value="1"/>
</dbReference>
<feature type="repeat" description="ANK" evidence="7">
    <location>
        <begin position="698"/>
        <end position="730"/>
    </location>
</feature>
<dbReference type="Gene3D" id="2.30.29.30">
    <property type="entry name" value="Pleckstrin-homology domain (PH domain)/Phosphotyrosine-binding domain (PTB)"/>
    <property type="match status" value="1"/>
</dbReference>
<dbReference type="InterPro" id="IPR001164">
    <property type="entry name" value="ArfGAP_dom"/>
</dbReference>
<dbReference type="Gramene" id="BGIOSGA029459-TA">
    <property type="protein sequence ID" value="BGIOSGA029459-PA"/>
    <property type="gene ID" value="BGIOSGA029459"/>
</dbReference>
<dbReference type="InterPro" id="IPR001849">
    <property type="entry name" value="PH_domain"/>
</dbReference>
<organism evidence="12 13">
    <name type="scientific">Oryza sativa subsp. indica</name>
    <name type="common">Rice</name>
    <dbReference type="NCBI Taxonomy" id="39946"/>
    <lineage>
        <taxon>Eukaryota</taxon>
        <taxon>Viridiplantae</taxon>
        <taxon>Streptophyta</taxon>
        <taxon>Embryophyta</taxon>
        <taxon>Tracheophyta</taxon>
        <taxon>Spermatophyta</taxon>
        <taxon>Magnoliopsida</taxon>
        <taxon>Liliopsida</taxon>
        <taxon>Poales</taxon>
        <taxon>Poaceae</taxon>
        <taxon>BOP clade</taxon>
        <taxon>Oryzoideae</taxon>
        <taxon>Oryzeae</taxon>
        <taxon>Oryzinae</taxon>
        <taxon>Oryza</taxon>
        <taxon>Oryza sativa</taxon>
    </lineage>
</organism>
<evidence type="ECO:0000259" key="10">
    <source>
        <dbReference type="PROSITE" id="PS50003"/>
    </source>
</evidence>
<feature type="compositionally biased region" description="Polar residues" evidence="9">
    <location>
        <begin position="285"/>
        <end position="301"/>
    </location>
</feature>
<dbReference type="STRING" id="39946.B8BDD2"/>
<keyword evidence="5" id="KW-0862">Zinc</keyword>
<dbReference type="GO" id="GO:0005737">
    <property type="term" value="C:cytoplasm"/>
    <property type="evidence" value="ECO:0007669"/>
    <property type="project" value="InterPro"/>
</dbReference>
<dbReference type="Pfam" id="PF16746">
    <property type="entry name" value="BAR_3"/>
    <property type="match status" value="1"/>
</dbReference>
<feature type="domain" description="Arf-GAP" evidence="11">
    <location>
        <begin position="456"/>
        <end position="601"/>
    </location>
</feature>
<dbReference type="SMART" id="SM00248">
    <property type="entry name" value="ANK"/>
    <property type="match status" value="2"/>
</dbReference>
<dbReference type="Pfam" id="PF12796">
    <property type="entry name" value="Ank_2"/>
    <property type="match status" value="1"/>
</dbReference>
<dbReference type="InterPro" id="IPR045258">
    <property type="entry name" value="ACAP1/2/3-like"/>
</dbReference>
<evidence type="ECO:0000256" key="8">
    <source>
        <dbReference type="PROSITE-ProRule" id="PRU00288"/>
    </source>
</evidence>
<evidence type="ECO:0000313" key="13">
    <source>
        <dbReference type="Proteomes" id="UP000007015"/>
    </source>
</evidence>
<dbReference type="Gene3D" id="1.20.1270.60">
    <property type="entry name" value="Arfaptin homology (AH) domain/BAR domain"/>
    <property type="match status" value="1"/>
</dbReference>
<dbReference type="InterPro" id="IPR037278">
    <property type="entry name" value="ARFGAP/RecO"/>
</dbReference>